<proteinExistence type="predicted"/>
<evidence type="ECO:0000313" key="3">
    <source>
        <dbReference type="EMBL" id="MFC7246536.1"/>
    </source>
</evidence>
<organism evidence="3 4">
    <name type="scientific">Catellatospora aurea</name>
    <dbReference type="NCBI Taxonomy" id="1337874"/>
    <lineage>
        <taxon>Bacteria</taxon>
        <taxon>Bacillati</taxon>
        <taxon>Actinomycetota</taxon>
        <taxon>Actinomycetes</taxon>
        <taxon>Micromonosporales</taxon>
        <taxon>Micromonosporaceae</taxon>
        <taxon>Catellatospora</taxon>
    </lineage>
</organism>
<name>A0ABW2H3S6_9ACTN</name>
<keyword evidence="4" id="KW-1185">Reference proteome</keyword>
<feature type="signal peptide" evidence="2">
    <location>
        <begin position="1"/>
        <end position="37"/>
    </location>
</feature>
<dbReference type="EMBL" id="JBHTAC010000041">
    <property type="protein sequence ID" value="MFC7246536.1"/>
    <property type="molecule type" value="Genomic_DNA"/>
</dbReference>
<dbReference type="RefSeq" id="WP_376809338.1">
    <property type="nucleotide sequence ID" value="NZ_JBHTAC010000041.1"/>
</dbReference>
<evidence type="ECO:0000256" key="2">
    <source>
        <dbReference type="SAM" id="SignalP"/>
    </source>
</evidence>
<sequence>MLSYRSGLGSGTRLRAALAALTCTFMLPAVLASPAWAEDGRRGGDLSDLRVCDLSACYLVLRVVDSDADGVSDADETTAGYDPFDPASTPPLKVILDATIAGTLPTYELGYGTWAVFPEEFVRGLEKNWLARQDLPGGLPPTLPSEVFGIPTRQGSLALAGIDDGLLKQAGIEMPWVNGLTFGLSARDDAGKDLGIDLGRFNGSWYSAYDGVTSWWAAGHGGADSWPADDDGTRRTSYGDGSTSVTTEGECELTCTSSTQTEYYDKDLNTVGYSSEKTWVDLNGGYHIERTQRDENGNVTKQVHIVHRTDSEGNKTVTKDTTEYKRDENGKVTETKKTHEEKKEDKDGKKSSSKKTQKCDAKGENCTDAMTTGDDVTGPPLPGTAWLSHQEVAAALEKMLTMKGATVTPVQDAPDVIGVVTDDDVDAAMHHRDLISLFSGEDTATHAGAIVIAAGWNKAHPETRPDLPSPIEGAPGGPTGGGCASGPGTC</sequence>
<feature type="region of interest" description="Disordered" evidence="1">
    <location>
        <begin position="461"/>
        <end position="490"/>
    </location>
</feature>
<feature type="compositionally biased region" description="Polar residues" evidence="1">
    <location>
        <begin position="235"/>
        <end position="247"/>
    </location>
</feature>
<feature type="compositionally biased region" description="Basic and acidic residues" evidence="1">
    <location>
        <begin position="307"/>
        <end position="350"/>
    </location>
</feature>
<gene>
    <name evidence="3" type="ORF">ACFQO7_29000</name>
</gene>
<evidence type="ECO:0000256" key="1">
    <source>
        <dbReference type="SAM" id="MobiDB-lite"/>
    </source>
</evidence>
<feature type="region of interest" description="Disordered" evidence="1">
    <location>
        <begin position="290"/>
        <end position="374"/>
    </location>
</feature>
<dbReference type="Proteomes" id="UP001596392">
    <property type="component" value="Unassembled WGS sequence"/>
</dbReference>
<comment type="caution">
    <text evidence="3">The sequence shown here is derived from an EMBL/GenBank/DDBJ whole genome shotgun (WGS) entry which is preliminary data.</text>
</comment>
<keyword evidence="2" id="KW-0732">Signal</keyword>
<accession>A0ABW2H3S6</accession>
<protein>
    <recommendedName>
        <fullName evidence="5">CBS domain-containing protein</fullName>
    </recommendedName>
</protein>
<evidence type="ECO:0008006" key="5">
    <source>
        <dbReference type="Google" id="ProtNLM"/>
    </source>
</evidence>
<feature type="region of interest" description="Disordered" evidence="1">
    <location>
        <begin position="225"/>
        <end position="251"/>
    </location>
</feature>
<feature type="chain" id="PRO_5045142789" description="CBS domain-containing protein" evidence="2">
    <location>
        <begin position="38"/>
        <end position="490"/>
    </location>
</feature>
<evidence type="ECO:0000313" key="4">
    <source>
        <dbReference type="Proteomes" id="UP001596392"/>
    </source>
</evidence>
<feature type="compositionally biased region" description="Gly residues" evidence="1">
    <location>
        <begin position="474"/>
        <end position="490"/>
    </location>
</feature>
<reference evidence="4" key="1">
    <citation type="journal article" date="2019" name="Int. J. Syst. Evol. Microbiol.">
        <title>The Global Catalogue of Microorganisms (GCM) 10K type strain sequencing project: providing services to taxonomists for standard genome sequencing and annotation.</title>
        <authorList>
            <consortium name="The Broad Institute Genomics Platform"/>
            <consortium name="The Broad Institute Genome Sequencing Center for Infectious Disease"/>
            <person name="Wu L."/>
            <person name="Ma J."/>
        </authorList>
    </citation>
    <scope>NUCLEOTIDE SEQUENCE [LARGE SCALE GENOMIC DNA]</scope>
    <source>
        <strain evidence="4">CGMCC 1.9106</strain>
    </source>
</reference>